<dbReference type="Gene3D" id="3.50.50.60">
    <property type="entry name" value="FAD/NAD(P)-binding domain"/>
    <property type="match status" value="1"/>
</dbReference>
<dbReference type="Proteomes" id="UP000186795">
    <property type="component" value="Unassembled WGS sequence"/>
</dbReference>
<comment type="cofactor">
    <cofactor evidence="1">
        <name>FAD</name>
        <dbReference type="ChEBI" id="CHEBI:57692"/>
    </cofactor>
</comment>
<gene>
    <name evidence="6" type="ORF">SAMN05421790_102111</name>
</gene>
<dbReference type="InterPro" id="IPR036188">
    <property type="entry name" value="FAD/NAD-bd_sf"/>
</dbReference>
<feature type="compositionally biased region" description="Basic and acidic residues" evidence="4">
    <location>
        <begin position="313"/>
        <end position="326"/>
    </location>
</feature>
<dbReference type="AlphaFoldDB" id="A0A1N7JHD5"/>
<evidence type="ECO:0000256" key="4">
    <source>
        <dbReference type="SAM" id="MobiDB-lite"/>
    </source>
</evidence>
<organism evidence="6 7">
    <name type="scientific">Kroppenstedtia eburnea</name>
    <dbReference type="NCBI Taxonomy" id="714067"/>
    <lineage>
        <taxon>Bacteria</taxon>
        <taxon>Bacillati</taxon>
        <taxon>Bacillota</taxon>
        <taxon>Bacilli</taxon>
        <taxon>Bacillales</taxon>
        <taxon>Thermoactinomycetaceae</taxon>
        <taxon>Kroppenstedtia</taxon>
    </lineage>
</organism>
<protein>
    <submittedName>
        <fullName evidence="6">Glucose inhibited division protein A</fullName>
    </submittedName>
</protein>
<accession>A0A1N7JHD5</accession>
<feature type="compositionally biased region" description="Basic and acidic residues" evidence="4">
    <location>
        <begin position="211"/>
        <end position="236"/>
    </location>
</feature>
<keyword evidence="7" id="KW-1185">Reference proteome</keyword>
<evidence type="ECO:0000256" key="3">
    <source>
        <dbReference type="ARBA" id="ARBA00022827"/>
    </source>
</evidence>
<name>A0A1N7JHD5_9BACL</name>
<feature type="region of interest" description="Disordered" evidence="4">
    <location>
        <begin position="129"/>
        <end position="468"/>
    </location>
</feature>
<evidence type="ECO:0000256" key="1">
    <source>
        <dbReference type="ARBA" id="ARBA00001974"/>
    </source>
</evidence>
<feature type="compositionally biased region" description="Polar residues" evidence="4">
    <location>
        <begin position="282"/>
        <end position="298"/>
    </location>
</feature>
<dbReference type="OrthoDB" id="2988864at2"/>
<keyword evidence="2" id="KW-0285">Flavoprotein</keyword>
<reference evidence="7" key="1">
    <citation type="submission" date="2017-01" db="EMBL/GenBank/DDBJ databases">
        <authorList>
            <person name="Varghese N."/>
            <person name="Submissions S."/>
        </authorList>
    </citation>
    <scope>NUCLEOTIDE SEQUENCE [LARGE SCALE GENOMIC DNA]</scope>
    <source>
        <strain evidence="7">DSM 45196</strain>
    </source>
</reference>
<feature type="compositionally biased region" description="Basic and acidic residues" evidence="4">
    <location>
        <begin position="159"/>
        <end position="184"/>
    </location>
</feature>
<proteinExistence type="predicted"/>
<dbReference type="Pfam" id="PF01134">
    <property type="entry name" value="GIDA"/>
    <property type="match status" value="1"/>
</dbReference>
<dbReference type="InterPro" id="IPR040131">
    <property type="entry name" value="MnmG_N"/>
</dbReference>
<feature type="compositionally biased region" description="Polar residues" evidence="4">
    <location>
        <begin position="401"/>
        <end position="410"/>
    </location>
</feature>
<dbReference type="RefSeq" id="WP_076523657.1">
    <property type="nucleotide sequence ID" value="NZ_CP048103.1"/>
</dbReference>
<evidence type="ECO:0000256" key="2">
    <source>
        <dbReference type="ARBA" id="ARBA00022630"/>
    </source>
</evidence>
<dbReference type="SUPFAM" id="SSF51905">
    <property type="entry name" value="FAD/NAD(P)-binding domain"/>
    <property type="match status" value="1"/>
</dbReference>
<keyword evidence="3" id="KW-0274">FAD</keyword>
<evidence type="ECO:0000313" key="7">
    <source>
        <dbReference type="Proteomes" id="UP000186795"/>
    </source>
</evidence>
<evidence type="ECO:0000313" key="6">
    <source>
        <dbReference type="EMBL" id="SIS48792.1"/>
    </source>
</evidence>
<dbReference type="EMBL" id="FTOD01000002">
    <property type="protein sequence ID" value="SIS48792.1"/>
    <property type="molecule type" value="Genomic_DNA"/>
</dbReference>
<feature type="compositionally biased region" description="Basic and acidic residues" evidence="4">
    <location>
        <begin position="378"/>
        <end position="389"/>
    </location>
</feature>
<feature type="domain" description="MnmG N-terminal" evidence="5">
    <location>
        <begin position="9"/>
        <end position="55"/>
    </location>
</feature>
<evidence type="ECO:0000259" key="5">
    <source>
        <dbReference type="Pfam" id="PF01134"/>
    </source>
</evidence>
<sequence>MTYSGEDYDVIVIGKGHAGKEAAKKAARMGKTALLLKLNPGSIASVMCSSSQQGSPGGIPSGIEAQLVRLEDESNWSPRLKFEKLDSGSHHSVYILQVPEMDPEKQLLYGSDEEESAPPEVEAVDISAETGSPGQSVEPFAETKEIPDDAPASDPSPYRWERKSSHPEPEPEEDTVLHQREIYNRKRLLHRQSPPVDRELPTAGPPSGQGEKSREPVFRERDKDLRKKLVQDRRSPVDQTHPGLRDLPSSPPIHGKQTGESPATEAHPLPDEKESHPGPFTHVQQPGQRPAKRTSSSVIPMEQGRIKHRKAGRQKEPFRLIGKEKQTPPTSPSPEPSSPDSSLVWEERNPQREQTLTYEPFQEMKEKGPLSRPSMNLTREKAGTRREGARPSSPATPGPLQGQSRKSPPTVNREDQGMMPQPQRTAPTPPPRREEPKTGSHFHLNQEAARNVLKNSNDGLKKDELDISDPFGQSYDEFLTPFSGGNPQDEQLEKRKLALRGLHNLINNLG</sequence>